<evidence type="ECO:0000256" key="1">
    <source>
        <dbReference type="SAM" id="MobiDB-lite"/>
    </source>
</evidence>
<proteinExistence type="predicted"/>
<reference evidence="2 3" key="1">
    <citation type="journal article" date="2018" name="Front. Plant Sci.">
        <title>Red Clover (Trifolium pratense) and Zigzag Clover (T. medium) - A Picture of Genomic Similarities and Differences.</title>
        <authorList>
            <person name="Dluhosova J."/>
            <person name="Istvanek J."/>
            <person name="Nedelnik J."/>
            <person name="Repkova J."/>
        </authorList>
    </citation>
    <scope>NUCLEOTIDE SEQUENCE [LARGE SCALE GENOMIC DNA]</scope>
    <source>
        <strain evidence="3">cv. 10/8</strain>
        <tissue evidence="2">Leaf</tissue>
    </source>
</reference>
<feature type="compositionally biased region" description="Polar residues" evidence="1">
    <location>
        <begin position="9"/>
        <end position="21"/>
    </location>
</feature>
<evidence type="ECO:0000313" key="2">
    <source>
        <dbReference type="EMBL" id="MCI91602.1"/>
    </source>
</evidence>
<feature type="non-terminal residue" evidence="2">
    <location>
        <position position="43"/>
    </location>
</feature>
<feature type="region of interest" description="Disordered" evidence="1">
    <location>
        <begin position="1"/>
        <end position="21"/>
    </location>
</feature>
<keyword evidence="3" id="KW-1185">Reference proteome</keyword>
<organism evidence="2 3">
    <name type="scientific">Trifolium medium</name>
    <dbReference type="NCBI Taxonomy" id="97028"/>
    <lineage>
        <taxon>Eukaryota</taxon>
        <taxon>Viridiplantae</taxon>
        <taxon>Streptophyta</taxon>
        <taxon>Embryophyta</taxon>
        <taxon>Tracheophyta</taxon>
        <taxon>Spermatophyta</taxon>
        <taxon>Magnoliopsida</taxon>
        <taxon>eudicotyledons</taxon>
        <taxon>Gunneridae</taxon>
        <taxon>Pentapetalae</taxon>
        <taxon>rosids</taxon>
        <taxon>fabids</taxon>
        <taxon>Fabales</taxon>
        <taxon>Fabaceae</taxon>
        <taxon>Papilionoideae</taxon>
        <taxon>50 kb inversion clade</taxon>
        <taxon>NPAAA clade</taxon>
        <taxon>Hologalegina</taxon>
        <taxon>IRL clade</taxon>
        <taxon>Trifolieae</taxon>
        <taxon>Trifolium</taxon>
    </lineage>
</organism>
<sequence length="43" mass="4385">MAADPSVIVNGNGNGNDSISPLPNLQRAYQVVVAATEDMGIGK</sequence>
<dbReference type="AlphaFoldDB" id="A0A392VVW6"/>
<protein>
    <submittedName>
        <fullName evidence="2">Dihydrofolate reductase-thymidylate synthase</fullName>
    </submittedName>
</protein>
<accession>A0A392VVW6</accession>
<evidence type="ECO:0000313" key="3">
    <source>
        <dbReference type="Proteomes" id="UP000265520"/>
    </source>
</evidence>
<name>A0A392VVW6_9FABA</name>
<comment type="caution">
    <text evidence="2">The sequence shown here is derived from an EMBL/GenBank/DDBJ whole genome shotgun (WGS) entry which is preliminary data.</text>
</comment>
<dbReference type="EMBL" id="LXQA011276602">
    <property type="protein sequence ID" value="MCI91602.1"/>
    <property type="molecule type" value="Genomic_DNA"/>
</dbReference>
<dbReference type="Proteomes" id="UP000265520">
    <property type="component" value="Unassembled WGS sequence"/>
</dbReference>